<accession>A0A9P7B0H1</accession>
<dbReference type="Pfam" id="PF00067">
    <property type="entry name" value="p450"/>
    <property type="match status" value="2"/>
</dbReference>
<evidence type="ECO:0000256" key="6">
    <source>
        <dbReference type="RuleBase" id="RU000461"/>
    </source>
</evidence>
<dbReference type="InterPro" id="IPR001128">
    <property type="entry name" value="Cyt_P450"/>
</dbReference>
<keyword evidence="6" id="KW-0503">Monooxygenase</keyword>
<keyword evidence="7" id="KW-0812">Transmembrane</keyword>
<evidence type="ECO:0000256" key="1">
    <source>
        <dbReference type="ARBA" id="ARBA00010617"/>
    </source>
</evidence>
<keyword evidence="9" id="KW-1185">Reference proteome</keyword>
<gene>
    <name evidence="8" type="ORF">D0Z07_0663</name>
</gene>
<dbReference type="EMBL" id="VNKQ01000002">
    <property type="protein sequence ID" value="KAG0652783.1"/>
    <property type="molecule type" value="Genomic_DNA"/>
</dbReference>
<dbReference type="AlphaFoldDB" id="A0A9P7B0H1"/>
<sequence length="484" mass="53270">MTEIPRLLVWPLAASVLLTAFYFLSNEVARYRARIKGLQGPSGLPIVGNLHQATEQYRIWSQKYGPVFQIQLGNVPIVVVNSASAAKNLFLTQTSALNSRPVFHVFHKILNLEVSEFIRDLLLEGKSGALPIDPSDITHRLSLNLSLTLNYGFRAESTKALQTSPLLKEVTHIETEIGKLRSTGSNYSNYIPALRVWDRVKEGLGVSPGPAYGRDIGKRRLQYNKVLLDELKDRVQEGTDNPCIQGGVLKDPEASHLTEEELISISLSMMAEGALTFRQGAETTTPTIGWGILLLAHRPTLQAQAYSSILASGIDPTQPLAPGSPQAHYMMAFTKEILRYYTPLRLALPKATSAPAVWEGTLIPKDTMVFLNSWACNRDPIVFPDPDVFLPERWLGASPQGHYSFGYGGRMCVASHVANQGLYMAFLHLVATYELLPADGVVDAAVVDPMRGIEDVRATRAGPKGVKVRFVPRAEKLFDANLEG</sequence>
<evidence type="ECO:0000313" key="8">
    <source>
        <dbReference type="EMBL" id="KAG0652783.1"/>
    </source>
</evidence>
<keyword evidence="3 6" id="KW-0560">Oxidoreductase</keyword>
<keyword evidence="7" id="KW-1133">Transmembrane helix</keyword>
<reference evidence="8" key="1">
    <citation type="submission" date="2019-07" db="EMBL/GenBank/DDBJ databases">
        <title>Hyphodiscus hymeniophilus genome sequencing and assembly.</title>
        <authorList>
            <person name="Kramer G."/>
            <person name="Nodwell J."/>
        </authorList>
    </citation>
    <scope>NUCLEOTIDE SEQUENCE</scope>
    <source>
        <strain evidence="8">ATCC 34498</strain>
    </source>
</reference>
<organism evidence="8 9">
    <name type="scientific">Hyphodiscus hymeniophilus</name>
    <dbReference type="NCBI Taxonomy" id="353542"/>
    <lineage>
        <taxon>Eukaryota</taxon>
        <taxon>Fungi</taxon>
        <taxon>Dikarya</taxon>
        <taxon>Ascomycota</taxon>
        <taxon>Pezizomycotina</taxon>
        <taxon>Leotiomycetes</taxon>
        <taxon>Helotiales</taxon>
        <taxon>Hyphodiscaceae</taxon>
        <taxon>Hyphodiscus</taxon>
    </lineage>
</organism>
<dbReference type="GO" id="GO:0004497">
    <property type="term" value="F:monooxygenase activity"/>
    <property type="evidence" value="ECO:0007669"/>
    <property type="project" value="UniProtKB-KW"/>
</dbReference>
<dbReference type="PANTHER" id="PTHR46300:SF9">
    <property type="entry name" value="P450, PUTATIVE-RELATED"/>
    <property type="match status" value="1"/>
</dbReference>
<evidence type="ECO:0000256" key="4">
    <source>
        <dbReference type="ARBA" id="ARBA00023004"/>
    </source>
</evidence>
<dbReference type="GO" id="GO:0020037">
    <property type="term" value="F:heme binding"/>
    <property type="evidence" value="ECO:0007669"/>
    <property type="project" value="InterPro"/>
</dbReference>
<dbReference type="GO" id="GO:0016705">
    <property type="term" value="F:oxidoreductase activity, acting on paired donors, with incorporation or reduction of molecular oxygen"/>
    <property type="evidence" value="ECO:0007669"/>
    <property type="project" value="InterPro"/>
</dbReference>
<dbReference type="PRINTS" id="PR00385">
    <property type="entry name" value="P450"/>
</dbReference>
<name>A0A9P7B0H1_9HELO</name>
<keyword evidence="2 5" id="KW-0479">Metal-binding</keyword>
<protein>
    <submittedName>
        <fullName evidence="8">3-hydroxyphenylacetate 6-hydroxylase</fullName>
    </submittedName>
</protein>
<feature type="transmembrane region" description="Helical" evidence="7">
    <location>
        <begin position="7"/>
        <end position="24"/>
    </location>
</feature>
<evidence type="ECO:0000256" key="7">
    <source>
        <dbReference type="SAM" id="Phobius"/>
    </source>
</evidence>
<keyword evidence="7" id="KW-0472">Membrane</keyword>
<dbReference type="Gene3D" id="1.10.630.10">
    <property type="entry name" value="Cytochrome P450"/>
    <property type="match status" value="1"/>
</dbReference>
<keyword evidence="5 6" id="KW-0349">Heme</keyword>
<evidence type="ECO:0000256" key="5">
    <source>
        <dbReference type="PIRSR" id="PIRSR602401-1"/>
    </source>
</evidence>
<dbReference type="PROSITE" id="PS00086">
    <property type="entry name" value="CYTOCHROME_P450"/>
    <property type="match status" value="1"/>
</dbReference>
<comment type="caution">
    <text evidence="8">The sequence shown here is derived from an EMBL/GenBank/DDBJ whole genome shotgun (WGS) entry which is preliminary data.</text>
</comment>
<dbReference type="InterPro" id="IPR036396">
    <property type="entry name" value="Cyt_P450_sf"/>
</dbReference>
<dbReference type="PRINTS" id="PR00463">
    <property type="entry name" value="EP450I"/>
</dbReference>
<dbReference type="OrthoDB" id="1055148at2759"/>
<dbReference type="SUPFAM" id="SSF48264">
    <property type="entry name" value="Cytochrome P450"/>
    <property type="match status" value="1"/>
</dbReference>
<dbReference type="InterPro" id="IPR002401">
    <property type="entry name" value="Cyt_P450_E_grp-I"/>
</dbReference>
<comment type="similarity">
    <text evidence="1 6">Belongs to the cytochrome P450 family.</text>
</comment>
<feature type="binding site" description="axial binding residue" evidence="5">
    <location>
        <position position="412"/>
    </location>
    <ligand>
        <name>heme</name>
        <dbReference type="ChEBI" id="CHEBI:30413"/>
    </ligand>
    <ligandPart>
        <name>Fe</name>
        <dbReference type="ChEBI" id="CHEBI:18248"/>
    </ligandPart>
</feature>
<dbReference type="InterPro" id="IPR050364">
    <property type="entry name" value="Cytochrome_P450_fung"/>
</dbReference>
<evidence type="ECO:0000313" key="9">
    <source>
        <dbReference type="Proteomes" id="UP000785200"/>
    </source>
</evidence>
<comment type="cofactor">
    <cofactor evidence="5">
        <name>heme</name>
        <dbReference type="ChEBI" id="CHEBI:30413"/>
    </cofactor>
</comment>
<keyword evidence="4 5" id="KW-0408">Iron</keyword>
<dbReference type="Proteomes" id="UP000785200">
    <property type="component" value="Unassembled WGS sequence"/>
</dbReference>
<proteinExistence type="inferred from homology"/>
<dbReference type="GO" id="GO:0005506">
    <property type="term" value="F:iron ion binding"/>
    <property type="evidence" value="ECO:0007669"/>
    <property type="project" value="InterPro"/>
</dbReference>
<evidence type="ECO:0000256" key="2">
    <source>
        <dbReference type="ARBA" id="ARBA00022723"/>
    </source>
</evidence>
<dbReference type="InterPro" id="IPR017972">
    <property type="entry name" value="Cyt_P450_CS"/>
</dbReference>
<dbReference type="PANTHER" id="PTHR46300">
    <property type="entry name" value="P450, PUTATIVE (EUROFUNG)-RELATED-RELATED"/>
    <property type="match status" value="1"/>
</dbReference>
<evidence type="ECO:0000256" key="3">
    <source>
        <dbReference type="ARBA" id="ARBA00023002"/>
    </source>
</evidence>